<organism evidence="1">
    <name type="scientific">Anguilla anguilla</name>
    <name type="common">European freshwater eel</name>
    <name type="synonym">Muraena anguilla</name>
    <dbReference type="NCBI Taxonomy" id="7936"/>
    <lineage>
        <taxon>Eukaryota</taxon>
        <taxon>Metazoa</taxon>
        <taxon>Chordata</taxon>
        <taxon>Craniata</taxon>
        <taxon>Vertebrata</taxon>
        <taxon>Euteleostomi</taxon>
        <taxon>Actinopterygii</taxon>
        <taxon>Neopterygii</taxon>
        <taxon>Teleostei</taxon>
        <taxon>Anguilliformes</taxon>
        <taxon>Anguillidae</taxon>
        <taxon>Anguilla</taxon>
    </lineage>
</organism>
<accession>A0A0E9VFF3</accession>
<dbReference type="EMBL" id="GBXM01031728">
    <property type="protein sequence ID" value="JAH76849.1"/>
    <property type="molecule type" value="Transcribed_RNA"/>
</dbReference>
<protein>
    <submittedName>
        <fullName evidence="1">Uncharacterized protein</fullName>
    </submittedName>
</protein>
<proteinExistence type="predicted"/>
<reference evidence="1" key="1">
    <citation type="submission" date="2014-11" db="EMBL/GenBank/DDBJ databases">
        <authorList>
            <person name="Amaro Gonzalez C."/>
        </authorList>
    </citation>
    <scope>NUCLEOTIDE SEQUENCE</scope>
</reference>
<evidence type="ECO:0000313" key="1">
    <source>
        <dbReference type="EMBL" id="JAH76849.1"/>
    </source>
</evidence>
<sequence length="8" mass="819">MLLLSVSG</sequence>
<reference evidence="1" key="2">
    <citation type="journal article" date="2015" name="Fish Shellfish Immunol.">
        <title>Early steps in the European eel (Anguilla anguilla)-Vibrio vulnificus interaction in the gills: Role of the RtxA13 toxin.</title>
        <authorList>
            <person name="Callol A."/>
            <person name="Pajuelo D."/>
            <person name="Ebbesson L."/>
            <person name="Teles M."/>
            <person name="MacKenzie S."/>
            <person name="Amaro C."/>
        </authorList>
    </citation>
    <scope>NUCLEOTIDE SEQUENCE</scope>
</reference>
<name>A0A0E9VFF3_ANGAN</name>